<evidence type="ECO:0000259" key="2">
    <source>
        <dbReference type="Pfam" id="PF03551"/>
    </source>
</evidence>
<protein>
    <submittedName>
        <fullName evidence="3">Transcriptional regulator PadR-like family</fullName>
    </submittedName>
</protein>
<reference evidence="3 4" key="1">
    <citation type="submission" date="2014-03" db="EMBL/GenBank/DDBJ databases">
        <title>Genomics of Bifidobacteria.</title>
        <authorList>
            <person name="Ventura M."/>
            <person name="Milani C."/>
            <person name="Lugli G.A."/>
        </authorList>
    </citation>
    <scope>NUCLEOTIDE SEQUENCE [LARGE SCALE GENOMIC DNA]</scope>
    <source>
        <strain evidence="3 4">DSM 22767</strain>
    </source>
</reference>
<dbReference type="RefSeq" id="WP_033522273.1">
    <property type="nucleotide sequence ID" value="NZ_JDUS01000019.1"/>
</dbReference>
<dbReference type="InterPro" id="IPR036388">
    <property type="entry name" value="WH-like_DNA-bd_sf"/>
</dbReference>
<dbReference type="SUPFAM" id="SSF46785">
    <property type="entry name" value="Winged helix' DNA-binding domain"/>
    <property type="match status" value="1"/>
</dbReference>
<evidence type="ECO:0000313" key="4">
    <source>
        <dbReference type="Proteomes" id="UP000029096"/>
    </source>
</evidence>
<feature type="domain" description="Transcription regulator PadR N-terminal" evidence="2">
    <location>
        <begin position="2"/>
        <end position="68"/>
    </location>
</feature>
<comment type="caution">
    <text evidence="3">The sequence shown here is derived from an EMBL/GenBank/DDBJ whole genome shotgun (WGS) entry which is preliminary data.</text>
</comment>
<accession>A0A086ZH76</accession>
<gene>
    <name evidence="3" type="ORF">BBOH_0680</name>
</gene>
<evidence type="ECO:0000313" key="3">
    <source>
        <dbReference type="EMBL" id="KFI45876.1"/>
    </source>
</evidence>
<dbReference type="STRING" id="1437606.BBOH_0680"/>
<dbReference type="InterPro" id="IPR036390">
    <property type="entry name" value="WH_DNA-bd_sf"/>
</dbReference>
<feature type="region of interest" description="Disordered" evidence="1">
    <location>
        <begin position="72"/>
        <end position="92"/>
    </location>
</feature>
<dbReference type="AlphaFoldDB" id="A0A086ZH76"/>
<proteinExistence type="predicted"/>
<dbReference type="EMBL" id="JGYP01000002">
    <property type="protein sequence ID" value="KFI45876.1"/>
    <property type="molecule type" value="Genomic_DNA"/>
</dbReference>
<evidence type="ECO:0000256" key="1">
    <source>
        <dbReference type="SAM" id="MobiDB-lite"/>
    </source>
</evidence>
<dbReference type="Proteomes" id="UP000029096">
    <property type="component" value="Unassembled WGS sequence"/>
</dbReference>
<sequence>MVLGALKDHPMNAYDINKFLAPRGTGNWVKVSEQSVYRITLRLCEHGFTRIDSSESASASKRIYAINRARPGAIPRDSSPSARPGKHCCSARTVTTSSPVGRVISKIIFMVKHPPNPTW</sequence>
<dbReference type="InterPro" id="IPR005149">
    <property type="entry name" value="Tscrpt_reg_PadR_N"/>
</dbReference>
<dbReference type="Pfam" id="PF03551">
    <property type="entry name" value="PadR"/>
    <property type="match status" value="1"/>
</dbReference>
<name>A0A086ZH76_9BIFI</name>
<organism evidence="3 4">
    <name type="scientific">Bifidobacterium bohemicum DSM 22767</name>
    <dbReference type="NCBI Taxonomy" id="1437606"/>
    <lineage>
        <taxon>Bacteria</taxon>
        <taxon>Bacillati</taxon>
        <taxon>Actinomycetota</taxon>
        <taxon>Actinomycetes</taxon>
        <taxon>Bifidobacteriales</taxon>
        <taxon>Bifidobacteriaceae</taxon>
        <taxon>Bifidobacterium</taxon>
    </lineage>
</organism>
<dbReference type="Gene3D" id="1.10.10.10">
    <property type="entry name" value="Winged helix-like DNA-binding domain superfamily/Winged helix DNA-binding domain"/>
    <property type="match status" value="1"/>
</dbReference>
<keyword evidence="4" id="KW-1185">Reference proteome</keyword>